<comment type="similarity">
    <text evidence="1">Belongs to the Fur family.</text>
</comment>
<keyword evidence="2" id="KW-0678">Repressor</keyword>
<reference evidence="9 10" key="2">
    <citation type="submission" date="2018-03" db="EMBL/GenBank/DDBJ databases">
        <title>The ancient ancestry and fast evolution of plastids.</title>
        <authorList>
            <person name="Moore K.R."/>
            <person name="Magnabosco C."/>
            <person name="Momper L."/>
            <person name="Gold D.A."/>
            <person name="Bosak T."/>
            <person name="Fournier G.P."/>
        </authorList>
    </citation>
    <scope>NUCLEOTIDE SEQUENCE [LARGE SCALE GENOMIC DNA]</scope>
    <source>
        <strain evidence="9 10">CCAP 1448/3</strain>
    </source>
</reference>
<dbReference type="GO" id="GO:0045892">
    <property type="term" value="P:negative regulation of DNA-templated transcription"/>
    <property type="evidence" value="ECO:0007669"/>
    <property type="project" value="TreeGrafter"/>
</dbReference>
<keyword evidence="6" id="KW-0804">Transcription</keyword>
<evidence type="ECO:0000256" key="7">
    <source>
        <dbReference type="PIRSR" id="PIRSR602481-1"/>
    </source>
</evidence>
<dbReference type="PANTHER" id="PTHR33202:SF19">
    <property type="entry name" value="FERRIC UPTAKE REGULATION PROTEIN"/>
    <property type="match status" value="1"/>
</dbReference>
<evidence type="ECO:0000256" key="6">
    <source>
        <dbReference type="ARBA" id="ARBA00023163"/>
    </source>
</evidence>
<evidence type="ECO:0000256" key="5">
    <source>
        <dbReference type="ARBA" id="ARBA00023125"/>
    </source>
</evidence>
<keyword evidence="4" id="KW-0805">Transcription regulation</keyword>
<protein>
    <submittedName>
        <fullName evidence="9">Transcriptional repressor</fullName>
    </submittedName>
</protein>
<dbReference type="Gene3D" id="1.10.10.10">
    <property type="entry name" value="Winged helix-like DNA-binding domain superfamily/Winged helix DNA-binding domain"/>
    <property type="match status" value="1"/>
</dbReference>
<dbReference type="FunFam" id="1.10.10.10:FF:000459">
    <property type="entry name" value="Ferric uptake regulation protein"/>
    <property type="match status" value="1"/>
</dbReference>
<feature type="binding site" evidence="7">
    <location>
        <position position="81"/>
    </location>
    <ligand>
        <name>Zn(2+)</name>
        <dbReference type="ChEBI" id="CHEBI:29105"/>
    </ligand>
</feature>
<keyword evidence="5" id="KW-0238">DNA-binding</keyword>
<organism evidence="9 10">
    <name type="scientific">Merismopedia glauca CCAP 1448/3</name>
    <dbReference type="NCBI Taxonomy" id="1296344"/>
    <lineage>
        <taxon>Bacteria</taxon>
        <taxon>Bacillati</taxon>
        <taxon>Cyanobacteriota</taxon>
        <taxon>Cyanophyceae</taxon>
        <taxon>Synechococcales</taxon>
        <taxon>Merismopediaceae</taxon>
        <taxon>Merismopedia</taxon>
    </lineage>
</organism>
<keyword evidence="3 7" id="KW-0862">Zinc</keyword>
<dbReference type="RefSeq" id="WP_106289402.1">
    <property type="nucleotide sequence ID" value="NZ_CAWNTC010000094.1"/>
</dbReference>
<evidence type="ECO:0000313" key="10">
    <source>
        <dbReference type="Proteomes" id="UP000238762"/>
    </source>
</evidence>
<keyword evidence="7" id="KW-0479">Metal-binding</keyword>
<dbReference type="GO" id="GO:0003700">
    <property type="term" value="F:DNA-binding transcription factor activity"/>
    <property type="evidence" value="ECO:0007669"/>
    <property type="project" value="InterPro"/>
</dbReference>
<comment type="caution">
    <text evidence="9">The sequence shown here is derived from an EMBL/GenBank/DDBJ whole genome shotgun (WGS) entry which is preliminary data.</text>
</comment>
<dbReference type="InterPro" id="IPR043135">
    <property type="entry name" value="Fur_C"/>
</dbReference>
<dbReference type="EMBL" id="PVWJ01000071">
    <property type="protein sequence ID" value="PSB02160.1"/>
    <property type="molecule type" value="Genomic_DNA"/>
</dbReference>
<gene>
    <name evidence="9" type="ORF">C7B64_14625</name>
</gene>
<dbReference type="InterPro" id="IPR036388">
    <property type="entry name" value="WH-like_DNA-bd_sf"/>
</dbReference>
<dbReference type="SUPFAM" id="SSF46785">
    <property type="entry name" value="Winged helix' DNA-binding domain"/>
    <property type="match status" value="1"/>
</dbReference>
<comment type="cofactor">
    <cofactor evidence="7">
        <name>Zn(2+)</name>
        <dbReference type="ChEBI" id="CHEBI:29105"/>
    </cofactor>
    <text evidence="7">Binds 1 zinc ion per subunit.</text>
</comment>
<dbReference type="Proteomes" id="UP000238762">
    <property type="component" value="Unassembled WGS sequence"/>
</dbReference>
<dbReference type="PANTHER" id="PTHR33202">
    <property type="entry name" value="ZINC UPTAKE REGULATION PROTEIN"/>
    <property type="match status" value="1"/>
</dbReference>
<accession>A0A2T1C1K8</accession>
<dbReference type="AlphaFoldDB" id="A0A2T1C1K8"/>
<dbReference type="Gene3D" id="3.30.1490.190">
    <property type="match status" value="1"/>
</dbReference>
<evidence type="ECO:0000313" key="9">
    <source>
        <dbReference type="EMBL" id="PSB02160.1"/>
    </source>
</evidence>
<sequence>MKSQRTPNQTKILHLLKHLNQAISAQDLYIELRHQGQSMGLATVYRSLEALKLEGVVQVRTLANGESLYSCSQEDRHHLTCLQCGASIPIHECPVHELENQLQQSHQFKIFYHTLEFFGLCDRCSLSQSDRSLA</sequence>
<reference evidence="9 10" key="1">
    <citation type="submission" date="2018-02" db="EMBL/GenBank/DDBJ databases">
        <authorList>
            <person name="Cohen D.B."/>
            <person name="Kent A.D."/>
        </authorList>
    </citation>
    <scope>NUCLEOTIDE SEQUENCE [LARGE SCALE GENOMIC DNA]</scope>
    <source>
        <strain evidence="9 10">CCAP 1448/3</strain>
    </source>
</reference>
<dbReference type="GO" id="GO:0000976">
    <property type="term" value="F:transcription cis-regulatory region binding"/>
    <property type="evidence" value="ECO:0007669"/>
    <property type="project" value="TreeGrafter"/>
</dbReference>
<dbReference type="CDD" id="cd07153">
    <property type="entry name" value="Fur_like"/>
    <property type="match status" value="1"/>
</dbReference>
<evidence type="ECO:0000256" key="4">
    <source>
        <dbReference type="ARBA" id="ARBA00023015"/>
    </source>
</evidence>
<dbReference type="InterPro" id="IPR002481">
    <property type="entry name" value="FUR"/>
</dbReference>
<evidence type="ECO:0000256" key="1">
    <source>
        <dbReference type="ARBA" id="ARBA00007957"/>
    </source>
</evidence>
<evidence type="ECO:0000256" key="8">
    <source>
        <dbReference type="PIRSR" id="PIRSR602481-2"/>
    </source>
</evidence>
<dbReference type="GO" id="GO:1900376">
    <property type="term" value="P:regulation of secondary metabolite biosynthetic process"/>
    <property type="evidence" value="ECO:0007669"/>
    <property type="project" value="TreeGrafter"/>
</dbReference>
<dbReference type="GO" id="GO:0008270">
    <property type="term" value="F:zinc ion binding"/>
    <property type="evidence" value="ECO:0007669"/>
    <property type="project" value="TreeGrafter"/>
</dbReference>
<comment type="cofactor">
    <cofactor evidence="8">
        <name>Mn(2+)</name>
        <dbReference type="ChEBI" id="CHEBI:29035"/>
    </cofactor>
    <cofactor evidence="8">
        <name>Fe(2+)</name>
        <dbReference type="ChEBI" id="CHEBI:29033"/>
    </cofactor>
    <text evidence="8">Binds 1 Mn(2+) or Fe(2+) ion per subunit.</text>
</comment>
<feature type="binding site" evidence="8">
    <location>
        <position position="113"/>
    </location>
    <ligand>
        <name>Fe cation</name>
        <dbReference type="ChEBI" id="CHEBI:24875"/>
    </ligand>
</feature>
<keyword evidence="8" id="KW-0408">Iron</keyword>
<dbReference type="Pfam" id="PF01475">
    <property type="entry name" value="FUR"/>
    <property type="match status" value="1"/>
</dbReference>
<feature type="binding site" evidence="7">
    <location>
        <position position="121"/>
    </location>
    <ligand>
        <name>Zn(2+)</name>
        <dbReference type="ChEBI" id="CHEBI:29105"/>
    </ligand>
</feature>
<dbReference type="OrthoDB" id="8659436at2"/>
<evidence type="ECO:0000256" key="2">
    <source>
        <dbReference type="ARBA" id="ARBA00022491"/>
    </source>
</evidence>
<feature type="binding site" evidence="7">
    <location>
        <position position="124"/>
    </location>
    <ligand>
        <name>Zn(2+)</name>
        <dbReference type="ChEBI" id="CHEBI:29105"/>
    </ligand>
</feature>
<feature type="binding site" evidence="7">
    <location>
        <position position="84"/>
    </location>
    <ligand>
        <name>Zn(2+)</name>
        <dbReference type="ChEBI" id="CHEBI:29105"/>
    </ligand>
</feature>
<keyword evidence="10" id="KW-1185">Reference proteome</keyword>
<name>A0A2T1C1K8_9CYAN</name>
<evidence type="ECO:0000256" key="3">
    <source>
        <dbReference type="ARBA" id="ARBA00022833"/>
    </source>
</evidence>
<proteinExistence type="inferred from homology"/>
<dbReference type="InterPro" id="IPR036390">
    <property type="entry name" value="WH_DNA-bd_sf"/>
</dbReference>